<keyword evidence="5 7" id="KW-1133">Transmembrane helix</keyword>
<dbReference type="SUPFAM" id="SSF161098">
    <property type="entry name" value="MetI-like"/>
    <property type="match status" value="1"/>
</dbReference>
<evidence type="ECO:0000313" key="11">
    <source>
        <dbReference type="EMBL" id="CAB4856336.1"/>
    </source>
</evidence>
<sequence length="313" mass="33980">MSYFTYVGKRLIQLLPVLFGISVFVFTIVHLIPGEPADVLLGQNATPARVAILNHKLGIDRPIVIQYLNFVWDAMHFSLGTSFYNKESVASLIIARLPATAMLLSGGVILSILIALPLSILAASKRGAWRDQIVRAVPIVGLGMPQVWVGIMLILLFGLKFPLFPVSGFGDTFTQHLRSVFLPSLSIAILLSPILIRSLRASMLEILDSDFILTARAKGISQTRITIVHVLRNAIIASVTVLGVNIAYLVGSTVIVERIFVIPGSGSLMIDAIARRDYPIVQGVTLFFAIVVVAVNLITDLVHAALDPRVALK</sequence>
<dbReference type="Pfam" id="PF19300">
    <property type="entry name" value="BPD_transp_1_N"/>
    <property type="match status" value="1"/>
</dbReference>
<dbReference type="GO" id="GO:0055085">
    <property type="term" value="P:transmembrane transport"/>
    <property type="evidence" value="ECO:0007669"/>
    <property type="project" value="InterPro"/>
</dbReference>
<evidence type="ECO:0000256" key="2">
    <source>
        <dbReference type="ARBA" id="ARBA00022448"/>
    </source>
</evidence>
<evidence type="ECO:0000256" key="3">
    <source>
        <dbReference type="ARBA" id="ARBA00022475"/>
    </source>
</evidence>
<evidence type="ECO:0000313" key="10">
    <source>
        <dbReference type="EMBL" id="CAB4752206.1"/>
    </source>
</evidence>
<keyword evidence="4 7" id="KW-0812">Transmembrane</keyword>
<dbReference type="GO" id="GO:0005886">
    <property type="term" value="C:plasma membrane"/>
    <property type="evidence" value="ECO:0007669"/>
    <property type="project" value="UniProtKB-SubCell"/>
</dbReference>
<evidence type="ECO:0000313" key="9">
    <source>
        <dbReference type="EMBL" id="CAB4664957.1"/>
    </source>
</evidence>
<proteinExistence type="predicted"/>
<keyword evidence="3" id="KW-1003">Cell membrane</keyword>
<evidence type="ECO:0000256" key="5">
    <source>
        <dbReference type="ARBA" id="ARBA00022989"/>
    </source>
</evidence>
<dbReference type="PROSITE" id="PS50928">
    <property type="entry name" value="ABC_TM1"/>
    <property type="match status" value="1"/>
</dbReference>
<feature type="domain" description="ABC transmembrane type-1" evidence="8">
    <location>
        <begin position="97"/>
        <end position="299"/>
    </location>
</feature>
<dbReference type="EMBL" id="CAFBMV010000015">
    <property type="protein sequence ID" value="CAB4932727.1"/>
    <property type="molecule type" value="Genomic_DNA"/>
</dbReference>
<evidence type="ECO:0000259" key="8">
    <source>
        <dbReference type="PROSITE" id="PS50928"/>
    </source>
</evidence>
<dbReference type="EMBL" id="CAFBQL010000010">
    <property type="protein sequence ID" value="CAB5063172.1"/>
    <property type="molecule type" value="Genomic_DNA"/>
</dbReference>
<evidence type="ECO:0000256" key="6">
    <source>
        <dbReference type="ARBA" id="ARBA00023136"/>
    </source>
</evidence>
<evidence type="ECO:0000256" key="1">
    <source>
        <dbReference type="ARBA" id="ARBA00004651"/>
    </source>
</evidence>
<dbReference type="Pfam" id="PF00528">
    <property type="entry name" value="BPD_transp_1"/>
    <property type="match status" value="1"/>
</dbReference>
<keyword evidence="2" id="KW-0813">Transport</keyword>
<accession>A0A6J6LSX5</accession>
<protein>
    <submittedName>
        <fullName evidence="9">Unannotated protein</fullName>
    </submittedName>
</protein>
<feature type="transmembrane region" description="Helical" evidence="7">
    <location>
        <begin position="286"/>
        <end position="306"/>
    </location>
</feature>
<reference evidence="9" key="1">
    <citation type="submission" date="2020-05" db="EMBL/GenBank/DDBJ databases">
        <authorList>
            <person name="Chiriac C."/>
            <person name="Salcher M."/>
            <person name="Ghai R."/>
            <person name="Kavagutti S V."/>
        </authorList>
    </citation>
    <scope>NUCLEOTIDE SEQUENCE</scope>
</reference>
<evidence type="ECO:0000313" key="13">
    <source>
        <dbReference type="EMBL" id="CAB5063172.1"/>
    </source>
</evidence>
<dbReference type="InterPro" id="IPR045621">
    <property type="entry name" value="BPD_transp_1_N"/>
</dbReference>
<feature type="transmembrane region" description="Helical" evidence="7">
    <location>
        <begin position="230"/>
        <end position="249"/>
    </location>
</feature>
<dbReference type="EMBL" id="CAEZWT010000018">
    <property type="protein sequence ID" value="CAB4664957.1"/>
    <property type="molecule type" value="Genomic_DNA"/>
</dbReference>
<dbReference type="EMBL" id="CAFBLE010000001">
    <property type="protein sequence ID" value="CAB4856336.1"/>
    <property type="molecule type" value="Genomic_DNA"/>
</dbReference>
<dbReference type="PANTHER" id="PTHR43163">
    <property type="entry name" value="DIPEPTIDE TRANSPORT SYSTEM PERMEASE PROTEIN DPPB-RELATED"/>
    <property type="match status" value="1"/>
</dbReference>
<dbReference type="PANTHER" id="PTHR43163:SF6">
    <property type="entry name" value="DIPEPTIDE TRANSPORT SYSTEM PERMEASE PROTEIN DPPB-RELATED"/>
    <property type="match status" value="1"/>
</dbReference>
<feature type="transmembrane region" description="Helical" evidence="7">
    <location>
        <begin position="136"/>
        <end position="159"/>
    </location>
</feature>
<name>A0A6J6LSX5_9ZZZZ</name>
<dbReference type="Gene3D" id="1.10.3720.10">
    <property type="entry name" value="MetI-like"/>
    <property type="match status" value="1"/>
</dbReference>
<keyword evidence="6 7" id="KW-0472">Membrane</keyword>
<dbReference type="InterPro" id="IPR000515">
    <property type="entry name" value="MetI-like"/>
</dbReference>
<dbReference type="CDD" id="cd06261">
    <property type="entry name" value="TM_PBP2"/>
    <property type="match status" value="1"/>
</dbReference>
<feature type="transmembrane region" description="Helical" evidence="7">
    <location>
        <begin position="101"/>
        <end position="124"/>
    </location>
</feature>
<feature type="transmembrane region" description="Helical" evidence="7">
    <location>
        <begin position="12"/>
        <end position="32"/>
    </location>
</feature>
<evidence type="ECO:0000256" key="4">
    <source>
        <dbReference type="ARBA" id="ARBA00022692"/>
    </source>
</evidence>
<dbReference type="EMBL" id="CAEZZC010000011">
    <property type="protein sequence ID" value="CAB4752206.1"/>
    <property type="molecule type" value="Genomic_DNA"/>
</dbReference>
<gene>
    <name evidence="9" type="ORF">UFOPK2289_00786</name>
    <name evidence="10" type="ORF">UFOPK2822_00880</name>
    <name evidence="11" type="ORF">UFOPK3346_00185</name>
    <name evidence="12" type="ORF">UFOPK3670_01396</name>
    <name evidence="13" type="ORF">UFOPK4308_01292</name>
</gene>
<comment type="subcellular location">
    <subcellularLocation>
        <location evidence="1">Cell membrane</location>
        <topology evidence="1">Multi-pass membrane protein</topology>
    </subcellularLocation>
</comment>
<feature type="transmembrane region" description="Helical" evidence="7">
    <location>
        <begin position="179"/>
        <end position="196"/>
    </location>
</feature>
<dbReference type="InterPro" id="IPR035906">
    <property type="entry name" value="MetI-like_sf"/>
</dbReference>
<dbReference type="AlphaFoldDB" id="A0A6J6LSX5"/>
<evidence type="ECO:0000256" key="7">
    <source>
        <dbReference type="SAM" id="Phobius"/>
    </source>
</evidence>
<evidence type="ECO:0000313" key="12">
    <source>
        <dbReference type="EMBL" id="CAB4932727.1"/>
    </source>
</evidence>
<organism evidence="9">
    <name type="scientific">freshwater metagenome</name>
    <dbReference type="NCBI Taxonomy" id="449393"/>
    <lineage>
        <taxon>unclassified sequences</taxon>
        <taxon>metagenomes</taxon>
        <taxon>ecological metagenomes</taxon>
    </lineage>
</organism>